<feature type="region of interest" description="Disordered" evidence="1">
    <location>
        <begin position="1"/>
        <end position="22"/>
    </location>
</feature>
<dbReference type="AlphaFoldDB" id="A0A319EL34"/>
<name>A0A319EL34_ASPSB</name>
<dbReference type="Proteomes" id="UP000248423">
    <property type="component" value="Unassembled WGS sequence"/>
</dbReference>
<reference evidence="2 3" key="1">
    <citation type="submission" date="2018-02" db="EMBL/GenBank/DDBJ databases">
        <title>The genomes of Aspergillus section Nigri reveals drivers in fungal speciation.</title>
        <authorList>
            <consortium name="DOE Joint Genome Institute"/>
            <person name="Vesth T.C."/>
            <person name="Nybo J."/>
            <person name="Theobald S."/>
            <person name="Brandl J."/>
            <person name="Frisvad J.C."/>
            <person name="Nielsen K.F."/>
            <person name="Lyhne E.K."/>
            <person name="Kogle M.E."/>
            <person name="Kuo A."/>
            <person name="Riley R."/>
            <person name="Clum A."/>
            <person name="Nolan M."/>
            <person name="Lipzen A."/>
            <person name="Salamov A."/>
            <person name="Henrissat B."/>
            <person name="Wiebenga A."/>
            <person name="De vries R.P."/>
            <person name="Grigoriev I.V."/>
            <person name="Mortensen U.H."/>
            <person name="Andersen M.R."/>
            <person name="Baker S.E."/>
        </authorList>
    </citation>
    <scope>NUCLEOTIDE SEQUENCE [LARGE SCALE GENOMIC DNA]</scope>
    <source>
        <strain evidence="2 3">CBS 121057</strain>
    </source>
</reference>
<evidence type="ECO:0000313" key="3">
    <source>
        <dbReference type="Proteomes" id="UP000248423"/>
    </source>
</evidence>
<keyword evidence="3" id="KW-1185">Reference proteome</keyword>
<organism evidence="2 3">
    <name type="scientific">Aspergillus sclerotiicarbonarius (strain CBS 121057 / IBT 28362)</name>
    <dbReference type="NCBI Taxonomy" id="1448318"/>
    <lineage>
        <taxon>Eukaryota</taxon>
        <taxon>Fungi</taxon>
        <taxon>Dikarya</taxon>
        <taxon>Ascomycota</taxon>
        <taxon>Pezizomycotina</taxon>
        <taxon>Eurotiomycetes</taxon>
        <taxon>Eurotiomycetidae</taxon>
        <taxon>Eurotiales</taxon>
        <taxon>Aspergillaceae</taxon>
        <taxon>Aspergillus</taxon>
        <taxon>Aspergillus subgen. Circumdati</taxon>
    </lineage>
</organism>
<dbReference type="EMBL" id="KZ826342">
    <property type="protein sequence ID" value="PYI07388.1"/>
    <property type="molecule type" value="Genomic_DNA"/>
</dbReference>
<evidence type="ECO:0000256" key="1">
    <source>
        <dbReference type="SAM" id="MobiDB-lite"/>
    </source>
</evidence>
<evidence type="ECO:0000313" key="2">
    <source>
        <dbReference type="EMBL" id="PYI07388.1"/>
    </source>
</evidence>
<protein>
    <submittedName>
        <fullName evidence="2">Uncharacterized protein</fullName>
    </submittedName>
</protein>
<accession>A0A319EL34</accession>
<gene>
    <name evidence="2" type="ORF">BO78DRAFT_386059</name>
</gene>
<proteinExistence type="predicted"/>
<sequence>MLYRPSSTIDSTSFITSHKTPEYNPSPKYGHGDIRLSVLKALADIEHQCLGYYVFIGQHDGQPSPECSHWAAEGRFEVVAYGSLASTFRYDYVLVTEEWVVYRKNKQPLSKPTAQEIVPTNWMRHLHQHHPGDLRLSAFTLPGKHNSAAGGKMVLLWESDTGERRMRWDRERHWCTVRDLAQVVAGFEDVRDGLWYGVGCNGYSVPGGGKLDQLEAISDRRILSPKQHAEYTNWRLGDWVIGYSSGYGIGRMLILFLVAVDQVPFGYCKYLPRPRTTTHRYIDI</sequence>
<feature type="compositionally biased region" description="Low complexity" evidence="1">
    <location>
        <begin position="1"/>
        <end position="17"/>
    </location>
</feature>
<dbReference type="VEuPathDB" id="FungiDB:BO78DRAFT_386059"/>
<dbReference type="OrthoDB" id="1046782at2759"/>